<evidence type="ECO:0000256" key="4">
    <source>
        <dbReference type="ARBA" id="ARBA00022485"/>
    </source>
</evidence>
<evidence type="ECO:0000256" key="8">
    <source>
        <dbReference type="ARBA" id="ARBA00023004"/>
    </source>
</evidence>
<dbReference type="HAMAP" id="MF_01356">
    <property type="entry name" value="NDH1_NuoB"/>
    <property type="match status" value="1"/>
</dbReference>
<dbReference type="InterPro" id="IPR006137">
    <property type="entry name" value="NADH_UbQ_OxRdtase-like_20kDa"/>
</dbReference>
<keyword evidence="11 12" id="KW-0472">Membrane</keyword>
<keyword evidence="10 12" id="KW-0520">NAD</keyword>
<keyword evidence="18" id="KW-1185">Reference proteome</keyword>
<comment type="similarity">
    <text evidence="1 12 13">Belongs to the complex I 20 kDa subunit family.</text>
</comment>
<dbReference type="Gene3D" id="3.40.50.12280">
    <property type="match status" value="1"/>
</dbReference>
<proteinExistence type="inferred from homology"/>
<feature type="binding site" evidence="12">
    <location>
        <position position="108"/>
    </location>
    <ligand>
        <name>[4Fe-4S] cluster</name>
        <dbReference type="ChEBI" id="CHEBI:49883"/>
    </ligand>
</feature>
<dbReference type="NCBIfam" id="NF005012">
    <property type="entry name" value="PRK06411.1"/>
    <property type="match status" value="1"/>
</dbReference>
<keyword evidence="15" id="KW-0812">Transmembrane</keyword>
<comment type="function">
    <text evidence="12">NDH-1 shuttles electrons from NADH, via FMN and iron-sulfur (Fe-S) centers, to quinones in the respiratory chain. The immediate electron acceptor for the enzyme in this species is believed to be a menaquinone. Couples the redox reaction to proton translocation (for every two electrons transferred, four hydrogen ions are translocated across the cytoplasmic membrane), and thus conserves the redox energy in a proton gradient.</text>
</comment>
<evidence type="ECO:0000256" key="2">
    <source>
        <dbReference type="ARBA" id="ARBA00022448"/>
    </source>
</evidence>
<dbReference type="Pfam" id="PF01058">
    <property type="entry name" value="Oxidored_q6"/>
    <property type="match status" value="1"/>
</dbReference>
<comment type="subcellular location">
    <subcellularLocation>
        <location evidence="12">Cell membrane</location>
        <topology evidence="12">Peripheral membrane protein</topology>
        <orientation evidence="12">Cytoplasmic side</orientation>
    </subcellularLocation>
</comment>
<name>A0ABM8H7Q2_9MICO</name>
<dbReference type="Proteomes" id="UP001321421">
    <property type="component" value="Chromosome"/>
</dbReference>
<keyword evidence="7 12" id="KW-1278">Translocase</keyword>
<feature type="binding site" evidence="12">
    <location>
        <position position="43"/>
    </location>
    <ligand>
        <name>[4Fe-4S] cluster</name>
        <dbReference type="ChEBI" id="CHEBI:49883"/>
    </ligand>
</feature>
<keyword evidence="5 12" id="KW-0874">Quinone</keyword>
<dbReference type="PANTHER" id="PTHR11995:SF33">
    <property type="entry name" value="NADH-QUINONE OXIDOREDUCTASE SUBUNIT B 2"/>
    <property type="match status" value="1"/>
</dbReference>
<evidence type="ECO:0000256" key="14">
    <source>
        <dbReference type="SAM" id="MobiDB-lite"/>
    </source>
</evidence>
<evidence type="ECO:0000256" key="15">
    <source>
        <dbReference type="SAM" id="Phobius"/>
    </source>
</evidence>
<evidence type="ECO:0000256" key="12">
    <source>
        <dbReference type="HAMAP-Rule" id="MF_01356"/>
    </source>
</evidence>
<evidence type="ECO:0000256" key="13">
    <source>
        <dbReference type="RuleBase" id="RU004464"/>
    </source>
</evidence>
<feature type="binding site" evidence="12">
    <location>
        <position position="138"/>
    </location>
    <ligand>
        <name>[4Fe-4S] cluster</name>
        <dbReference type="ChEBI" id="CHEBI:49883"/>
    </ligand>
</feature>
<dbReference type="PANTHER" id="PTHR11995">
    <property type="entry name" value="NADH DEHYDROGENASE"/>
    <property type="match status" value="1"/>
</dbReference>
<feature type="transmembrane region" description="Helical" evidence="15">
    <location>
        <begin position="31"/>
        <end position="49"/>
    </location>
</feature>
<protein>
    <recommendedName>
        <fullName evidence="12">NADH-quinone oxidoreductase subunit B</fullName>
        <ecNumber evidence="12">7.1.1.-</ecNumber>
    </recommendedName>
    <alternativeName>
        <fullName evidence="12">NADH dehydrogenase I subunit B</fullName>
    </alternativeName>
    <alternativeName>
        <fullName evidence="12">NDH-1 subunit B</fullName>
    </alternativeName>
</protein>
<evidence type="ECO:0000256" key="1">
    <source>
        <dbReference type="ARBA" id="ARBA00009173"/>
    </source>
</evidence>
<evidence type="ECO:0000313" key="17">
    <source>
        <dbReference type="EMBL" id="BDZ56884.1"/>
    </source>
</evidence>
<feature type="region of interest" description="Disordered" evidence="14">
    <location>
        <begin position="176"/>
        <end position="198"/>
    </location>
</feature>
<evidence type="ECO:0000256" key="6">
    <source>
        <dbReference type="ARBA" id="ARBA00022723"/>
    </source>
</evidence>
<keyword evidence="8 12" id="KW-0408">Iron</keyword>
<feature type="domain" description="NADH:ubiquinone oxidoreductase-like 20kDa subunit" evidence="16">
    <location>
        <begin position="42"/>
        <end position="150"/>
    </location>
</feature>
<organism evidence="17 18">
    <name type="scientific">Barrientosiimonas endolithica</name>
    <dbReference type="NCBI Taxonomy" id="1535208"/>
    <lineage>
        <taxon>Bacteria</taxon>
        <taxon>Bacillati</taxon>
        <taxon>Actinomycetota</taxon>
        <taxon>Actinomycetes</taxon>
        <taxon>Micrococcales</taxon>
        <taxon>Dermacoccaceae</taxon>
        <taxon>Barrientosiimonas</taxon>
    </lineage>
</organism>
<accession>A0ABM8H7Q2</accession>
<sequence length="198" mass="21892">MTVDLPTPRVGPLQAAAPKPMRLILNWGRRYSLWVFNFGLACCAIEFIAGSMARHDFIRLGVIPFAPGPRQADLMVVSGTVTDKMAPAVRRLYDQMPEPKYVISFGACSNSGGPYWDSYCVTKGVDQLIPVDVYVPGCPPRPEALLHGILVLQQQIAEERLTTRSYADRRRFAGAVTRPLVRRDQPAEPTEPPQGDPS</sequence>
<keyword evidence="3 12" id="KW-1003">Cell membrane</keyword>
<dbReference type="EC" id="7.1.1.-" evidence="12"/>
<evidence type="ECO:0000256" key="5">
    <source>
        <dbReference type="ARBA" id="ARBA00022719"/>
    </source>
</evidence>
<keyword evidence="4 12" id="KW-0004">4Fe-4S</keyword>
<dbReference type="SUPFAM" id="SSF56770">
    <property type="entry name" value="HydA/Nqo6-like"/>
    <property type="match status" value="1"/>
</dbReference>
<gene>
    <name evidence="17" type="primary">nuoB2</name>
    <name evidence="12" type="synonym">nuoB</name>
    <name evidence="17" type="ORF">GCM10025872_05410</name>
</gene>
<keyword evidence="15" id="KW-1133">Transmembrane helix</keyword>
<dbReference type="InterPro" id="IPR006138">
    <property type="entry name" value="NADH_UQ_OxRdtase_20Kd_su"/>
</dbReference>
<reference evidence="18" key="1">
    <citation type="journal article" date="2019" name="Int. J. Syst. Evol. Microbiol.">
        <title>The Global Catalogue of Microorganisms (GCM) 10K type strain sequencing project: providing services to taxonomists for standard genome sequencing and annotation.</title>
        <authorList>
            <consortium name="The Broad Institute Genomics Platform"/>
            <consortium name="The Broad Institute Genome Sequencing Center for Infectious Disease"/>
            <person name="Wu L."/>
            <person name="Ma J."/>
        </authorList>
    </citation>
    <scope>NUCLEOTIDE SEQUENCE [LARGE SCALE GENOMIC DNA]</scope>
    <source>
        <strain evidence="18">NBRC 110608</strain>
    </source>
</reference>
<dbReference type="NCBIfam" id="TIGR01957">
    <property type="entry name" value="nuoB_fam"/>
    <property type="match status" value="1"/>
</dbReference>
<comment type="subunit">
    <text evidence="12">NDH-1 is composed of 14 different subunits. Subunits NuoB, C, D, E, F, and G constitute the peripheral sector of the complex.</text>
</comment>
<comment type="catalytic activity">
    <reaction evidence="12">
        <text>a quinone + NADH + 5 H(+)(in) = a quinol + NAD(+) + 4 H(+)(out)</text>
        <dbReference type="Rhea" id="RHEA:57888"/>
        <dbReference type="ChEBI" id="CHEBI:15378"/>
        <dbReference type="ChEBI" id="CHEBI:24646"/>
        <dbReference type="ChEBI" id="CHEBI:57540"/>
        <dbReference type="ChEBI" id="CHEBI:57945"/>
        <dbReference type="ChEBI" id="CHEBI:132124"/>
    </reaction>
</comment>
<keyword evidence="9 12" id="KW-0411">Iron-sulfur</keyword>
<evidence type="ECO:0000256" key="11">
    <source>
        <dbReference type="ARBA" id="ARBA00023136"/>
    </source>
</evidence>
<dbReference type="EMBL" id="AP027735">
    <property type="protein sequence ID" value="BDZ56884.1"/>
    <property type="molecule type" value="Genomic_DNA"/>
</dbReference>
<evidence type="ECO:0000259" key="16">
    <source>
        <dbReference type="Pfam" id="PF01058"/>
    </source>
</evidence>
<evidence type="ECO:0000256" key="7">
    <source>
        <dbReference type="ARBA" id="ARBA00022967"/>
    </source>
</evidence>
<feature type="compositionally biased region" description="Pro residues" evidence="14">
    <location>
        <begin position="189"/>
        <end position="198"/>
    </location>
</feature>
<evidence type="ECO:0000256" key="3">
    <source>
        <dbReference type="ARBA" id="ARBA00022475"/>
    </source>
</evidence>
<keyword evidence="6 12" id="KW-0479">Metal-binding</keyword>
<evidence type="ECO:0000256" key="9">
    <source>
        <dbReference type="ARBA" id="ARBA00023014"/>
    </source>
</evidence>
<comment type="cofactor">
    <cofactor evidence="12">
        <name>[4Fe-4S] cluster</name>
        <dbReference type="ChEBI" id="CHEBI:49883"/>
    </cofactor>
    <text evidence="12">Binds 1 [4Fe-4S] cluster.</text>
</comment>
<evidence type="ECO:0000256" key="10">
    <source>
        <dbReference type="ARBA" id="ARBA00023027"/>
    </source>
</evidence>
<keyword evidence="2 12" id="KW-0813">Transport</keyword>
<feature type="binding site" evidence="12">
    <location>
        <position position="42"/>
    </location>
    <ligand>
        <name>[4Fe-4S] cluster</name>
        <dbReference type="ChEBI" id="CHEBI:49883"/>
    </ligand>
</feature>
<evidence type="ECO:0000313" key="18">
    <source>
        <dbReference type="Proteomes" id="UP001321421"/>
    </source>
</evidence>